<comment type="caution">
    <text evidence="2">The sequence shown here is derived from an EMBL/GenBank/DDBJ whole genome shotgun (WGS) entry which is preliminary data.</text>
</comment>
<evidence type="ECO:0000256" key="1">
    <source>
        <dbReference type="SAM" id="Phobius"/>
    </source>
</evidence>
<organism evidence="2 3">
    <name type="scientific">Deinococcus ruber</name>
    <dbReference type="NCBI Taxonomy" id="1848197"/>
    <lineage>
        <taxon>Bacteria</taxon>
        <taxon>Thermotogati</taxon>
        <taxon>Deinococcota</taxon>
        <taxon>Deinococci</taxon>
        <taxon>Deinococcales</taxon>
        <taxon>Deinococcaceae</taxon>
        <taxon>Deinococcus</taxon>
    </lineage>
</organism>
<evidence type="ECO:0000313" key="2">
    <source>
        <dbReference type="EMBL" id="GGR11590.1"/>
    </source>
</evidence>
<evidence type="ECO:0000313" key="3">
    <source>
        <dbReference type="Proteomes" id="UP000603865"/>
    </source>
</evidence>
<keyword evidence="1" id="KW-1133">Transmembrane helix</keyword>
<protein>
    <submittedName>
        <fullName evidence="2">Uncharacterized protein</fullName>
    </submittedName>
</protein>
<gene>
    <name evidence="2" type="ORF">GCM10008957_25710</name>
</gene>
<proteinExistence type="predicted"/>
<dbReference type="RefSeq" id="WP_189090916.1">
    <property type="nucleotide sequence ID" value="NZ_BMQL01000013.1"/>
</dbReference>
<sequence>MTRSQPGTGRFTLGLVLILGAAGQADQSPLTLRMLPLAALALLIAAWGLSRMENHAGLRRFLRQRRASLLRTRQQRHQHIYMRAARR</sequence>
<dbReference type="EMBL" id="BMQL01000013">
    <property type="protein sequence ID" value="GGR11590.1"/>
    <property type="molecule type" value="Genomic_DNA"/>
</dbReference>
<feature type="transmembrane region" description="Helical" evidence="1">
    <location>
        <begin position="35"/>
        <end position="52"/>
    </location>
</feature>
<keyword evidence="1" id="KW-0472">Membrane</keyword>
<reference evidence="2" key="2">
    <citation type="submission" date="2020-09" db="EMBL/GenBank/DDBJ databases">
        <authorList>
            <person name="Sun Q."/>
            <person name="Ohkuma M."/>
        </authorList>
    </citation>
    <scope>NUCLEOTIDE SEQUENCE</scope>
    <source>
        <strain evidence="2">JCM 31311</strain>
    </source>
</reference>
<accession>A0A918C894</accession>
<dbReference type="Proteomes" id="UP000603865">
    <property type="component" value="Unassembled WGS sequence"/>
</dbReference>
<name>A0A918C894_9DEIO</name>
<keyword evidence="3" id="KW-1185">Reference proteome</keyword>
<keyword evidence="1" id="KW-0812">Transmembrane</keyword>
<reference evidence="2" key="1">
    <citation type="journal article" date="2014" name="Int. J. Syst. Evol. Microbiol.">
        <title>Complete genome sequence of Corynebacterium casei LMG S-19264T (=DSM 44701T), isolated from a smear-ripened cheese.</title>
        <authorList>
            <consortium name="US DOE Joint Genome Institute (JGI-PGF)"/>
            <person name="Walter F."/>
            <person name="Albersmeier A."/>
            <person name="Kalinowski J."/>
            <person name="Ruckert C."/>
        </authorList>
    </citation>
    <scope>NUCLEOTIDE SEQUENCE</scope>
    <source>
        <strain evidence="2">JCM 31311</strain>
    </source>
</reference>
<dbReference type="AlphaFoldDB" id="A0A918C894"/>